<organism evidence="2 3">
    <name type="scientific">Vittaforma corneae (strain ATCC 50505)</name>
    <name type="common">Microsporidian parasite</name>
    <name type="synonym">Nosema corneum</name>
    <dbReference type="NCBI Taxonomy" id="993615"/>
    <lineage>
        <taxon>Eukaryota</taxon>
        <taxon>Fungi</taxon>
        <taxon>Fungi incertae sedis</taxon>
        <taxon>Microsporidia</taxon>
        <taxon>Nosematidae</taxon>
        <taxon>Vittaforma</taxon>
    </lineage>
</organism>
<gene>
    <name evidence="2" type="ORF">VICG_01032</name>
</gene>
<accession>L2GLT0</accession>
<feature type="transmembrane region" description="Helical" evidence="1">
    <location>
        <begin position="42"/>
        <end position="69"/>
    </location>
</feature>
<dbReference type="VEuPathDB" id="MicrosporidiaDB:VICG_01032"/>
<evidence type="ECO:0000313" key="3">
    <source>
        <dbReference type="Proteomes" id="UP000011082"/>
    </source>
</evidence>
<keyword evidence="1" id="KW-0472">Membrane</keyword>
<proteinExistence type="predicted"/>
<keyword evidence="1" id="KW-0812">Transmembrane</keyword>
<dbReference type="RefSeq" id="XP_007604478.1">
    <property type="nucleotide sequence ID" value="XM_007604416.1"/>
</dbReference>
<reference evidence="3" key="1">
    <citation type="submission" date="2011-05" db="EMBL/GenBank/DDBJ databases">
        <title>The genome sequence of Vittaforma corneae strain ATCC 50505.</title>
        <authorList>
            <consortium name="The Broad Institute Genome Sequencing Platform"/>
            <person name="Cuomo C."/>
            <person name="Didier E."/>
            <person name="Bowers L."/>
            <person name="Young S.K."/>
            <person name="Zeng Q."/>
            <person name="Gargeya S."/>
            <person name="Fitzgerald M."/>
            <person name="Haas B."/>
            <person name="Abouelleil A."/>
            <person name="Alvarado L."/>
            <person name="Arachchi H.M."/>
            <person name="Berlin A."/>
            <person name="Chapman S.B."/>
            <person name="Gearin G."/>
            <person name="Goldberg J."/>
            <person name="Griggs A."/>
            <person name="Gujja S."/>
            <person name="Hansen M."/>
            <person name="Heiman D."/>
            <person name="Howarth C."/>
            <person name="Larimer J."/>
            <person name="Lui A."/>
            <person name="MacDonald P.J.P."/>
            <person name="McCowen C."/>
            <person name="Montmayeur A."/>
            <person name="Murphy C."/>
            <person name="Neiman D."/>
            <person name="Pearson M."/>
            <person name="Priest M."/>
            <person name="Roberts A."/>
            <person name="Saif S."/>
            <person name="Shea T."/>
            <person name="Sisk P."/>
            <person name="Stolte C."/>
            <person name="Sykes S."/>
            <person name="Wortman J."/>
            <person name="Nusbaum C."/>
            <person name="Birren B."/>
        </authorList>
    </citation>
    <scope>NUCLEOTIDE SEQUENCE [LARGE SCALE GENOMIC DNA]</scope>
    <source>
        <strain evidence="3">ATCC 50505</strain>
    </source>
</reference>
<evidence type="ECO:0000313" key="2">
    <source>
        <dbReference type="EMBL" id="ELA41848.1"/>
    </source>
</evidence>
<feature type="non-terminal residue" evidence="2">
    <location>
        <position position="1"/>
    </location>
</feature>
<dbReference type="Proteomes" id="UP000011082">
    <property type="component" value="Unassembled WGS sequence"/>
</dbReference>
<evidence type="ECO:0000256" key="1">
    <source>
        <dbReference type="SAM" id="Phobius"/>
    </source>
</evidence>
<dbReference type="AlphaFoldDB" id="L2GLT0"/>
<dbReference type="EMBL" id="JH370137">
    <property type="protein sequence ID" value="ELA41848.1"/>
    <property type="molecule type" value="Genomic_DNA"/>
</dbReference>
<keyword evidence="1" id="KW-1133">Transmembrane helix</keyword>
<dbReference type="InParanoid" id="L2GLT0"/>
<protein>
    <submittedName>
        <fullName evidence="2">Uncharacterized protein</fullName>
    </submittedName>
</protein>
<keyword evidence="3" id="KW-1185">Reference proteome</keyword>
<dbReference type="GeneID" id="19881743"/>
<dbReference type="HOGENOM" id="CLU_2032270_0_0_1"/>
<name>L2GLT0_VITCO</name>
<sequence length="122" mass="13279">NYLSTVATLVLQLTPLLPNYSSVLLPISLPSKMFHHTPKISTFLVSFLLISTTYLYPPSIFVSISLPYFSIPLSGTLKPHVSFCPVLHSGHLCGTFALPTQKFPPAGSPATTPRCCFPSFLP</sequence>